<dbReference type="InterPro" id="IPR011042">
    <property type="entry name" value="6-blade_b-propeller_TolB-like"/>
</dbReference>
<reference evidence="2" key="1">
    <citation type="journal article" date="2020" name="Stud. Mycol.">
        <title>101 Dothideomycetes genomes: a test case for predicting lifestyles and emergence of pathogens.</title>
        <authorList>
            <person name="Haridas S."/>
            <person name="Albert R."/>
            <person name="Binder M."/>
            <person name="Bloem J."/>
            <person name="Labutti K."/>
            <person name="Salamov A."/>
            <person name="Andreopoulos B."/>
            <person name="Baker S."/>
            <person name="Barry K."/>
            <person name="Bills G."/>
            <person name="Bluhm B."/>
            <person name="Cannon C."/>
            <person name="Castanera R."/>
            <person name="Culley D."/>
            <person name="Daum C."/>
            <person name="Ezra D."/>
            <person name="Gonzalez J."/>
            <person name="Henrissat B."/>
            <person name="Kuo A."/>
            <person name="Liang C."/>
            <person name="Lipzen A."/>
            <person name="Lutzoni F."/>
            <person name="Magnuson J."/>
            <person name="Mondo S."/>
            <person name="Nolan M."/>
            <person name="Ohm R."/>
            <person name="Pangilinan J."/>
            <person name="Park H.-J."/>
            <person name="Ramirez L."/>
            <person name="Alfaro M."/>
            <person name="Sun H."/>
            <person name="Tritt A."/>
            <person name="Yoshinaga Y."/>
            <person name="Zwiers L.-H."/>
            <person name="Turgeon B."/>
            <person name="Goodwin S."/>
            <person name="Spatafora J."/>
            <person name="Crous P."/>
            <person name="Grigoriev I."/>
        </authorList>
    </citation>
    <scope>NUCLEOTIDE SEQUENCE</scope>
    <source>
        <strain evidence="2">CBS 113818</strain>
    </source>
</reference>
<dbReference type="Gene3D" id="2.120.10.30">
    <property type="entry name" value="TolB, C-terminal domain"/>
    <property type="match status" value="1"/>
</dbReference>
<dbReference type="InterPro" id="IPR052998">
    <property type="entry name" value="Hetero-Diels-Alderase-like"/>
</dbReference>
<dbReference type="EMBL" id="MU006220">
    <property type="protein sequence ID" value="KAF2830043.1"/>
    <property type="molecule type" value="Genomic_DNA"/>
</dbReference>
<evidence type="ECO:0000256" key="1">
    <source>
        <dbReference type="SAM" id="SignalP"/>
    </source>
</evidence>
<feature type="signal peptide" evidence="1">
    <location>
        <begin position="1"/>
        <end position="16"/>
    </location>
</feature>
<dbReference type="PANTHER" id="PTHR42060:SF3">
    <property type="entry name" value="SMP-30_GLUCONOLACTONASE_LRE-LIKE REGION DOMAIN-CONTAINING PROTEIN"/>
    <property type="match status" value="1"/>
</dbReference>
<dbReference type="PANTHER" id="PTHR42060">
    <property type="entry name" value="NHL REPEAT-CONTAINING PROTEIN-RELATED"/>
    <property type="match status" value="1"/>
</dbReference>
<keyword evidence="3" id="KW-1185">Reference proteome</keyword>
<dbReference type="AlphaFoldDB" id="A0A6A7AA66"/>
<feature type="chain" id="PRO_5025343577" evidence="1">
    <location>
        <begin position="17"/>
        <end position="319"/>
    </location>
</feature>
<gene>
    <name evidence="2" type="ORF">CC86DRAFT_403366</name>
</gene>
<evidence type="ECO:0000313" key="2">
    <source>
        <dbReference type="EMBL" id="KAF2830043.1"/>
    </source>
</evidence>
<proteinExistence type="predicted"/>
<protein>
    <submittedName>
        <fullName evidence="2">Uncharacterized protein</fullName>
    </submittedName>
</protein>
<keyword evidence="1" id="KW-0732">Signal</keyword>
<dbReference type="OrthoDB" id="9977941at2759"/>
<organism evidence="2 3">
    <name type="scientific">Ophiobolus disseminans</name>
    <dbReference type="NCBI Taxonomy" id="1469910"/>
    <lineage>
        <taxon>Eukaryota</taxon>
        <taxon>Fungi</taxon>
        <taxon>Dikarya</taxon>
        <taxon>Ascomycota</taxon>
        <taxon>Pezizomycotina</taxon>
        <taxon>Dothideomycetes</taxon>
        <taxon>Pleosporomycetidae</taxon>
        <taxon>Pleosporales</taxon>
        <taxon>Pleosporineae</taxon>
        <taxon>Phaeosphaeriaceae</taxon>
        <taxon>Ophiobolus</taxon>
    </lineage>
</organism>
<evidence type="ECO:0000313" key="3">
    <source>
        <dbReference type="Proteomes" id="UP000799424"/>
    </source>
</evidence>
<name>A0A6A7AA66_9PLEO</name>
<sequence>MKLLLLLTTLLPSTLAAKLTTVYQFPNGTWLENLALTRNASILVSLIGTPQVHIVHPHTTPATSSLVATFPNATAVLGITSLTPTHDLFAVAVGTAIPPNSIVPGSFSIWTVALTSTGPARVHKLVALHNMQMANGVALINPHTLLLADPLAGNIVKLDLRSKAYDVVLEHPTLDANLSSTLPLGVNGVRIHKDYLYYSNSVQSLLGRVRINMHTGSAIGAFETITSGANVREPDDFAVRRDGSVVLARPLGDALVKIGVDGQVETVASGGAVSGATSVVLGGENVVFLSTSGLREEEVLFLINKKLFLILRTLTSYSY</sequence>
<accession>A0A6A7AA66</accession>
<dbReference type="Proteomes" id="UP000799424">
    <property type="component" value="Unassembled WGS sequence"/>
</dbReference>
<dbReference type="SUPFAM" id="SSF63829">
    <property type="entry name" value="Calcium-dependent phosphotriesterase"/>
    <property type="match status" value="1"/>
</dbReference>